<evidence type="ECO:0000313" key="1">
    <source>
        <dbReference type="EMBL" id="GAA4802105.1"/>
    </source>
</evidence>
<dbReference type="Proteomes" id="UP001500928">
    <property type="component" value="Unassembled WGS sequence"/>
</dbReference>
<evidence type="ECO:0008006" key="3">
    <source>
        <dbReference type="Google" id="ProtNLM"/>
    </source>
</evidence>
<dbReference type="EMBL" id="BAABHO010000042">
    <property type="protein sequence ID" value="GAA4802105.1"/>
    <property type="molecule type" value="Genomic_DNA"/>
</dbReference>
<name>A0ABP9BXS7_9PSEU</name>
<sequence length="130" mass="14422">MTTIIDPELTVRLGSLHPDEVARIHDYATAAFLWRGMRQAEALEVARGLHWRAVGRDPDPPAREIVAALALHPLPDADLDRLAGLLDAHDRVDDRREGRAGTRPRIEHHRRTGRRLAAAVILLDTAGTIV</sequence>
<evidence type="ECO:0000313" key="2">
    <source>
        <dbReference type="Proteomes" id="UP001500928"/>
    </source>
</evidence>
<reference evidence="2" key="1">
    <citation type="journal article" date="2019" name="Int. J. Syst. Evol. Microbiol.">
        <title>The Global Catalogue of Microorganisms (GCM) 10K type strain sequencing project: providing services to taxonomists for standard genome sequencing and annotation.</title>
        <authorList>
            <consortium name="The Broad Institute Genomics Platform"/>
            <consortium name="The Broad Institute Genome Sequencing Center for Infectious Disease"/>
            <person name="Wu L."/>
            <person name="Ma J."/>
        </authorList>
    </citation>
    <scope>NUCLEOTIDE SEQUENCE [LARGE SCALE GENOMIC DNA]</scope>
    <source>
        <strain evidence="2">JCM 17979</strain>
    </source>
</reference>
<dbReference type="RefSeq" id="WP_345420365.1">
    <property type="nucleotide sequence ID" value="NZ_BAABHO010000042.1"/>
</dbReference>
<accession>A0ABP9BXS7</accession>
<keyword evidence="2" id="KW-1185">Reference proteome</keyword>
<proteinExistence type="predicted"/>
<organism evidence="1 2">
    <name type="scientific">Actinomycetospora chlora</name>
    <dbReference type="NCBI Taxonomy" id="663608"/>
    <lineage>
        <taxon>Bacteria</taxon>
        <taxon>Bacillati</taxon>
        <taxon>Actinomycetota</taxon>
        <taxon>Actinomycetes</taxon>
        <taxon>Pseudonocardiales</taxon>
        <taxon>Pseudonocardiaceae</taxon>
        <taxon>Actinomycetospora</taxon>
    </lineage>
</organism>
<protein>
    <recommendedName>
        <fullName evidence="3">DUF222 domain-containing protein</fullName>
    </recommendedName>
</protein>
<comment type="caution">
    <text evidence="1">The sequence shown here is derived from an EMBL/GenBank/DDBJ whole genome shotgun (WGS) entry which is preliminary data.</text>
</comment>
<gene>
    <name evidence="1" type="ORF">GCM10023200_44030</name>
</gene>